<evidence type="ECO:0000259" key="1">
    <source>
        <dbReference type="Pfam" id="PF01402"/>
    </source>
</evidence>
<dbReference type="CDD" id="cd22231">
    <property type="entry name" value="RHH_NikR_HicB-like"/>
    <property type="match status" value="1"/>
</dbReference>
<organism evidence="2 3">
    <name type="scientific">Kurthia sibirica</name>
    <dbReference type="NCBI Taxonomy" id="202750"/>
    <lineage>
        <taxon>Bacteria</taxon>
        <taxon>Bacillati</taxon>
        <taxon>Bacillota</taxon>
        <taxon>Bacilli</taxon>
        <taxon>Bacillales</taxon>
        <taxon>Caryophanaceae</taxon>
        <taxon>Kurthia</taxon>
    </lineage>
</organism>
<dbReference type="EMBL" id="QFVR01000036">
    <property type="protein sequence ID" value="PWI23378.1"/>
    <property type="molecule type" value="Genomic_DNA"/>
</dbReference>
<feature type="domain" description="Ribbon-helix-helix protein CopG" evidence="1">
    <location>
        <begin position="11"/>
        <end position="47"/>
    </location>
</feature>
<evidence type="ECO:0000313" key="2">
    <source>
        <dbReference type="EMBL" id="PWI23378.1"/>
    </source>
</evidence>
<keyword evidence="3" id="KW-1185">Reference proteome</keyword>
<dbReference type="Proteomes" id="UP000245938">
    <property type="component" value="Unassembled WGS sequence"/>
</dbReference>
<reference evidence="2 3" key="1">
    <citation type="submission" date="2018-05" db="EMBL/GenBank/DDBJ databases">
        <title>Kurthia sibirica genome sequence.</title>
        <authorList>
            <person name="Maclea K.S."/>
            <person name="Goen A.E."/>
        </authorList>
    </citation>
    <scope>NUCLEOTIDE SEQUENCE [LARGE SCALE GENOMIC DNA]</scope>
    <source>
        <strain evidence="2 3">ATCC 49154</strain>
    </source>
</reference>
<gene>
    <name evidence="2" type="ORF">DEX24_16230</name>
</gene>
<accession>A0A2U3AFP7</accession>
<dbReference type="InterPro" id="IPR002145">
    <property type="entry name" value="CopG"/>
</dbReference>
<evidence type="ECO:0000313" key="3">
    <source>
        <dbReference type="Proteomes" id="UP000245938"/>
    </source>
</evidence>
<dbReference type="Pfam" id="PF01402">
    <property type="entry name" value="RHH_1"/>
    <property type="match status" value="1"/>
</dbReference>
<dbReference type="GO" id="GO:0006355">
    <property type="term" value="P:regulation of DNA-templated transcription"/>
    <property type="evidence" value="ECO:0007669"/>
    <property type="project" value="InterPro"/>
</dbReference>
<name>A0A2U3AFP7_9BACL</name>
<comment type="caution">
    <text evidence="2">The sequence shown here is derived from an EMBL/GenBank/DDBJ whole genome shotgun (WGS) entry which is preliminary data.</text>
</comment>
<dbReference type="InterPro" id="IPR013321">
    <property type="entry name" value="Arc_rbn_hlx_hlx"/>
</dbReference>
<dbReference type="Gene3D" id="1.10.1220.10">
    <property type="entry name" value="Met repressor-like"/>
    <property type="match status" value="1"/>
</dbReference>
<protein>
    <recommendedName>
        <fullName evidence="1">Ribbon-helix-helix protein CopG domain-containing protein</fullName>
    </recommendedName>
</protein>
<sequence>MFAITKKTDSVRVEFRVPSDFLVKLDHFAKKEGISRSEFITEACEHYMNQIVTDFNVPVASVQRINQLVEGMTAMERRMFTLENVVDTGLRSIIDLTKGENYLMDEGE</sequence>
<dbReference type="AlphaFoldDB" id="A0A2U3AFP7"/>
<proteinExistence type="predicted"/>